<accession>A0ABN9VQ06</accession>
<keyword evidence="2" id="KW-1185">Reference proteome</keyword>
<sequence length="172" mass="18501">MQADELRAPLRARLRAAPPWRGPEPDEERFHLVPRVGWNQCLRGLRCGARNTLTWRGHGAPPAPPAGPACLLLPASDAAAVEIARQQEGLRALGWRVVSSSPETISRLGDKARLRGLAEELGLLAFLPVHYASPGEAEYPCILKSASGEFGKDCHISGADGTELSRQEAGEP</sequence>
<evidence type="ECO:0008006" key="3">
    <source>
        <dbReference type="Google" id="ProtNLM"/>
    </source>
</evidence>
<dbReference type="EMBL" id="CAUYUJ010017395">
    <property type="protein sequence ID" value="CAK0874457.1"/>
    <property type="molecule type" value="Genomic_DNA"/>
</dbReference>
<proteinExistence type="predicted"/>
<dbReference type="Proteomes" id="UP001189429">
    <property type="component" value="Unassembled WGS sequence"/>
</dbReference>
<gene>
    <name evidence="1" type="ORF">PCOR1329_LOCUS59358</name>
</gene>
<evidence type="ECO:0000313" key="2">
    <source>
        <dbReference type="Proteomes" id="UP001189429"/>
    </source>
</evidence>
<evidence type="ECO:0000313" key="1">
    <source>
        <dbReference type="EMBL" id="CAK0874457.1"/>
    </source>
</evidence>
<organism evidence="1 2">
    <name type="scientific">Prorocentrum cordatum</name>
    <dbReference type="NCBI Taxonomy" id="2364126"/>
    <lineage>
        <taxon>Eukaryota</taxon>
        <taxon>Sar</taxon>
        <taxon>Alveolata</taxon>
        <taxon>Dinophyceae</taxon>
        <taxon>Prorocentrales</taxon>
        <taxon>Prorocentraceae</taxon>
        <taxon>Prorocentrum</taxon>
    </lineage>
</organism>
<comment type="caution">
    <text evidence="1">The sequence shown here is derived from an EMBL/GenBank/DDBJ whole genome shotgun (WGS) entry which is preliminary data.</text>
</comment>
<reference evidence="1" key="1">
    <citation type="submission" date="2023-10" db="EMBL/GenBank/DDBJ databases">
        <authorList>
            <person name="Chen Y."/>
            <person name="Shah S."/>
            <person name="Dougan E. K."/>
            <person name="Thang M."/>
            <person name="Chan C."/>
        </authorList>
    </citation>
    <scope>NUCLEOTIDE SEQUENCE [LARGE SCALE GENOMIC DNA]</scope>
</reference>
<name>A0ABN9VQ06_9DINO</name>
<protein>
    <recommendedName>
        <fullName evidence="3">ATP-grasp domain-containing protein</fullName>
    </recommendedName>
</protein>